<dbReference type="AlphaFoldDB" id="A0A067MBJ7"/>
<name>A0A067MBJ7_BOTB1</name>
<evidence type="ECO:0000313" key="2">
    <source>
        <dbReference type="Proteomes" id="UP000027195"/>
    </source>
</evidence>
<gene>
    <name evidence="1" type="ORF">BOTBODRAFT_179251</name>
</gene>
<dbReference type="EMBL" id="KL198081">
    <property type="protein sequence ID" value="KDQ09237.1"/>
    <property type="molecule type" value="Genomic_DNA"/>
</dbReference>
<organism evidence="1 2">
    <name type="scientific">Botryobasidium botryosum (strain FD-172 SS1)</name>
    <dbReference type="NCBI Taxonomy" id="930990"/>
    <lineage>
        <taxon>Eukaryota</taxon>
        <taxon>Fungi</taxon>
        <taxon>Dikarya</taxon>
        <taxon>Basidiomycota</taxon>
        <taxon>Agaricomycotina</taxon>
        <taxon>Agaricomycetes</taxon>
        <taxon>Cantharellales</taxon>
        <taxon>Botryobasidiaceae</taxon>
        <taxon>Botryobasidium</taxon>
    </lineage>
</organism>
<evidence type="ECO:0000313" key="1">
    <source>
        <dbReference type="EMBL" id="KDQ09237.1"/>
    </source>
</evidence>
<proteinExistence type="predicted"/>
<accession>A0A067MBJ7</accession>
<dbReference type="InParanoid" id="A0A067MBJ7"/>
<dbReference type="Proteomes" id="UP000027195">
    <property type="component" value="Unassembled WGS sequence"/>
</dbReference>
<keyword evidence="2" id="KW-1185">Reference proteome</keyword>
<protein>
    <submittedName>
        <fullName evidence="1">Uncharacterized protein</fullName>
    </submittedName>
</protein>
<reference evidence="2" key="1">
    <citation type="journal article" date="2014" name="Proc. Natl. Acad. Sci. U.S.A.">
        <title>Extensive sampling of basidiomycete genomes demonstrates inadequacy of the white-rot/brown-rot paradigm for wood decay fungi.</title>
        <authorList>
            <person name="Riley R."/>
            <person name="Salamov A.A."/>
            <person name="Brown D.W."/>
            <person name="Nagy L.G."/>
            <person name="Floudas D."/>
            <person name="Held B.W."/>
            <person name="Levasseur A."/>
            <person name="Lombard V."/>
            <person name="Morin E."/>
            <person name="Otillar R."/>
            <person name="Lindquist E.A."/>
            <person name="Sun H."/>
            <person name="LaButti K.M."/>
            <person name="Schmutz J."/>
            <person name="Jabbour D."/>
            <person name="Luo H."/>
            <person name="Baker S.E."/>
            <person name="Pisabarro A.G."/>
            <person name="Walton J.D."/>
            <person name="Blanchette R.A."/>
            <person name="Henrissat B."/>
            <person name="Martin F."/>
            <person name="Cullen D."/>
            <person name="Hibbett D.S."/>
            <person name="Grigoriev I.V."/>
        </authorList>
    </citation>
    <scope>NUCLEOTIDE SEQUENCE [LARGE SCALE GENOMIC DNA]</scope>
    <source>
        <strain evidence="2">FD-172 SS1</strain>
    </source>
</reference>
<sequence length="142" mass="15671">MTYSIRRSLEPVKVPPPDVDNLYEREYPPALLNLESPCLDVQSPCPDARSPRLHPPCMACKENCTVPTLFMGHWADLHGAITSYHNPPLRIKVIHGSDGLIKAKLIHARNGRAFIPCTNVGDVVSIDAICDALHTRGLEALQ</sequence>
<dbReference type="HOGENOM" id="CLU_1815495_0_0_1"/>